<gene>
    <name evidence="2" type="ORF">AXG93_2891s1030</name>
</gene>
<sequence>MVPWCHGGGGGGGGPREAGRDEAGLSRLQFFTYFGSTPEKRKRKEIRLVTQFTGITTLRKEPQGDVNLSTSENEKPFHPVEQQLTGEYWSRLGWAGLDRRKGGKKGKKVSHGGVLTLGMDIVDLSGHKSGRGGGGGGGGGGDIRSMTVERTQWADVEPL</sequence>
<keyword evidence="3" id="KW-1185">Reference proteome</keyword>
<proteinExistence type="predicted"/>
<accession>A0A176WLP1</accession>
<dbReference type="AlphaFoldDB" id="A0A176WLP1"/>
<protein>
    <submittedName>
        <fullName evidence="2">Uncharacterized protein</fullName>
    </submittedName>
</protein>
<evidence type="ECO:0000313" key="2">
    <source>
        <dbReference type="EMBL" id="OAE34080.1"/>
    </source>
</evidence>
<dbReference type="EMBL" id="LVLJ01000455">
    <property type="protein sequence ID" value="OAE34080.1"/>
    <property type="molecule type" value="Genomic_DNA"/>
</dbReference>
<feature type="compositionally biased region" description="Gly residues" evidence="1">
    <location>
        <begin position="1"/>
        <end position="16"/>
    </location>
</feature>
<feature type="compositionally biased region" description="Gly residues" evidence="1">
    <location>
        <begin position="131"/>
        <end position="142"/>
    </location>
</feature>
<dbReference type="Proteomes" id="UP000077202">
    <property type="component" value="Unassembled WGS sequence"/>
</dbReference>
<name>A0A176WLP1_MARPO</name>
<feature type="region of interest" description="Disordered" evidence="1">
    <location>
        <begin position="1"/>
        <end position="21"/>
    </location>
</feature>
<comment type="caution">
    <text evidence="2">The sequence shown here is derived from an EMBL/GenBank/DDBJ whole genome shotgun (WGS) entry which is preliminary data.</text>
</comment>
<evidence type="ECO:0000313" key="3">
    <source>
        <dbReference type="Proteomes" id="UP000077202"/>
    </source>
</evidence>
<feature type="region of interest" description="Disordered" evidence="1">
    <location>
        <begin position="127"/>
        <end position="159"/>
    </location>
</feature>
<reference evidence="2" key="1">
    <citation type="submission" date="2016-03" db="EMBL/GenBank/DDBJ databases">
        <title>Mechanisms controlling the formation of the plant cell surface in tip-growing cells are functionally conserved among land plants.</title>
        <authorList>
            <person name="Honkanen S."/>
            <person name="Jones V.A."/>
            <person name="Morieri G."/>
            <person name="Champion C."/>
            <person name="Hetherington A.J."/>
            <person name="Kelly S."/>
            <person name="Saint-Marcoux D."/>
            <person name="Proust H."/>
            <person name="Prescott H."/>
            <person name="Dolan L."/>
        </authorList>
    </citation>
    <scope>NUCLEOTIDE SEQUENCE [LARGE SCALE GENOMIC DNA]</scope>
    <source>
        <tissue evidence="2">Whole gametophyte</tissue>
    </source>
</reference>
<evidence type="ECO:0000256" key="1">
    <source>
        <dbReference type="SAM" id="MobiDB-lite"/>
    </source>
</evidence>
<organism evidence="2 3">
    <name type="scientific">Marchantia polymorpha subsp. ruderalis</name>
    <dbReference type="NCBI Taxonomy" id="1480154"/>
    <lineage>
        <taxon>Eukaryota</taxon>
        <taxon>Viridiplantae</taxon>
        <taxon>Streptophyta</taxon>
        <taxon>Embryophyta</taxon>
        <taxon>Marchantiophyta</taxon>
        <taxon>Marchantiopsida</taxon>
        <taxon>Marchantiidae</taxon>
        <taxon>Marchantiales</taxon>
        <taxon>Marchantiaceae</taxon>
        <taxon>Marchantia</taxon>
    </lineage>
</organism>